<reference evidence="3 4" key="1">
    <citation type="journal article" date="2018" name="BMC Genomics">
        <title>Comparative genome analyses reveal sequence features reflecting distinct modes of host-adaptation between dicot and monocot powdery mildew.</title>
        <authorList>
            <person name="Wu Y."/>
            <person name="Ma X."/>
            <person name="Pan Z."/>
            <person name="Kale S.D."/>
            <person name="Song Y."/>
            <person name="King H."/>
            <person name="Zhang Q."/>
            <person name="Presley C."/>
            <person name="Deng X."/>
            <person name="Wei C.I."/>
            <person name="Xiao S."/>
        </authorList>
    </citation>
    <scope>NUCLEOTIDE SEQUENCE [LARGE SCALE GENOMIC DNA]</scope>
    <source>
        <strain evidence="3">UCSC1</strain>
    </source>
</reference>
<evidence type="ECO:0000259" key="2">
    <source>
        <dbReference type="Pfam" id="PF10551"/>
    </source>
</evidence>
<protein>
    <recommendedName>
        <fullName evidence="2">MULE transposase domain-containing protein</fullName>
    </recommendedName>
</protein>
<accession>A0A420HHX6</accession>
<feature type="domain" description="MULE transposase" evidence="2">
    <location>
        <begin position="1"/>
        <end position="83"/>
    </location>
</feature>
<dbReference type="EMBL" id="MCBR01019225">
    <property type="protein sequence ID" value="RKF57084.1"/>
    <property type="molecule type" value="Genomic_DNA"/>
</dbReference>
<name>A0A420HHX6_9PEZI</name>
<feature type="region of interest" description="Disordered" evidence="1">
    <location>
        <begin position="251"/>
        <end position="282"/>
    </location>
</feature>
<dbReference type="AlphaFoldDB" id="A0A420HHX6"/>
<gene>
    <name evidence="3" type="ORF">GcC1_192003</name>
</gene>
<dbReference type="PANTHER" id="PTHR31569:SF4">
    <property type="entry name" value="SWIM-TYPE DOMAIN-CONTAINING PROTEIN"/>
    <property type="match status" value="1"/>
</dbReference>
<dbReference type="PANTHER" id="PTHR31569">
    <property type="entry name" value="SWIM-TYPE DOMAIN-CONTAINING PROTEIN"/>
    <property type="match status" value="1"/>
</dbReference>
<dbReference type="Proteomes" id="UP000285405">
    <property type="component" value="Unassembled WGS sequence"/>
</dbReference>
<proteinExistence type="predicted"/>
<dbReference type="InterPro" id="IPR018289">
    <property type="entry name" value="MULE_transposase_dom"/>
</dbReference>
<sequence>MPLLNIYGVTGGNKVIQLGLVFLSGKKESDYYWVLVNLKEIMVIEGISFRLSIVMHRELALMKSLEVNFPSIPHLLCRWHVNINVLARSKRYFPPPTRQGVFDRILLFWAAQQSSIADNEAQDQHKPRHNTNHPMLTNLIGYIHNYALQKLVLEVRKVPEQATSCSCTIRVAYGLPCCHEVFEFIRAKTQLSKADIHRHWWFNRSQNLDANIRINIIDTRVIPSRVRPRGALRYSSQFEHTIQEERREAFRVRGHDQGQNQGRLKRKRGENADNIEDSHSKTRIPLHNRVSRSTVALGISRLEVHGDLHEPETTSERFSGKVLSKI</sequence>
<organism evidence="3 4">
    <name type="scientific">Golovinomyces cichoracearum</name>
    <dbReference type="NCBI Taxonomy" id="62708"/>
    <lineage>
        <taxon>Eukaryota</taxon>
        <taxon>Fungi</taxon>
        <taxon>Dikarya</taxon>
        <taxon>Ascomycota</taxon>
        <taxon>Pezizomycotina</taxon>
        <taxon>Leotiomycetes</taxon>
        <taxon>Erysiphales</taxon>
        <taxon>Erysiphaceae</taxon>
        <taxon>Golovinomyces</taxon>
    </lineage>
</organism>
<dbReference type="OrthoDB" id="1421156at2759"/>
<evidence type="ECO:0000313" key="4">
    <source>
        <dbReference type="Proteomes" id="UP000285405"/>
    </source>
</evidence>
<dbReference type="Pfam" id="PF10551">
    <property type="entry name" value="MULE"/>
    <property type="match status" value="1"/>
</dbReference>
<comment type="caution">
    <text evidence="3">The sequence shown here is derived from an EMBL/GenBank/DDBJ whole genome shotgun (WGS) entry which is preliminary data.</text>
</comment>
<dbReference type="InterPro" id="IPR052579">
    <property type="entry name" value="Zinc_finger_SWIM"/>
</dbReference>
<evidence type="ECO:0000313" key="3">
    <source>
        <dbReference type="EMBL" id="RKF57084.1"/>
    </source>
</evidence>
<evidence type="ECO:0000256" key="1">
    <source>
        <dbReference type="SAM" id="MobiDB-lite"/>
    </source>
</evidence>